<evidence type="ECO:0000313" key="3">
    <source>
        <dbReference type="Proteomes" id="UP001301769"/>
    </source>
</evidence>
<comment type="caution">
    <text evidence="2">The sequence shown here is derived from an EMBL/GenBank/DDBJ whole genome shotgun (WGS) entry which is preliminary data.</text>
</comment>
<sequence length="302" mass="34886">MSGVEIAGLVLGAFPLLCQAGKQVGQTCKHFKTLWRFEREFEKFLWAVEREQIAFSQNLEIFLAPLEDLSAHERELLQGGLHSDLWHLPRIQQELRQGVQEGYYEWFIRQLVDINDALTQLHQLLPIVRSSPDTKTLESHIYRLRHSFFPRKDELLALIAEKNENIYLFFSRASLRPSRPPRPDKRKVKSFLELQQQALTLHETLRSSWSCSCDGSDRHSYTITTQRLGRHSFKDVPHIGILSINAPTQLRVEVVAIPETKEALSQAPTTKQSEITALRQELTLRTRLKELREKSSKGISVL</sequence>
<proteinExistence type="predicted"/>
<gene>
    <name evidence="2" type="ORF">QBC37DRAFT_136589</name>
</gene>
<reference evidence="2" key="1">
    <citation type="journal article" date="2023" name="Mol. Phylogenet. Evol.">
        <title>Genome-scale phylogeny and comparative genomics of the fungal order Sordariales.</title>
        <authorList>
            <person name="Hensen N."/>
            <person name="Bonometti L."/>
            <person name="Westerberg I."/>
            <person name="Brannstrom I.O."/>
            <person name="Guillou S."/>
            <person name="Cros-Aarteil S."/>
            <person name="Calhoun S."/>
            <person name="Haridas S."/>
            <person name="Kuo A."/>
            <person name="Mondo S."/>
            <person name="Pangilinan J."/>
            <person name="Riley R."/>
            <person name="LaButti K."/>
            <person name="Andreopoulos B."/>
            <person name="Lipzen A."/>
            <person name="Chen C."/>
            <person name="Yan M."/>
            <person name="Daum C."/>
            <person name="Ng V."/>
            <person name="Clum A."/>
            <person name="Steindorff A."/>
            <person name="Ohm R.A."/>
            <person name="Martin F."/>
            <person name="Silar P."/>
            <person name="Natvig D.O."/>
            <person name="Lalanne C."/>
            <person name="Gautier V."/>
            <person name="Ament-Velasquez S.L."/>
            <person name="Kruys A."/>
            <person name="Hutchinson M.I."/>
            <person name="Powell A.J."/>
            <person name="Barry K."/>
            <person name="Miller A.N."/>
            <person name="Grigoriev I.V."/>
            <person name="Debuchy R."/>
            <person name="Gladieux P."/>
            <person name="Hiltunen Thoren M."/>
            <person name="Johannesson H."/>
        </authorList>
    </citation>
    <scope>NUCLEOTIDE SEQUENCE</scope>
    <source>
        <strain evidence="2">PSN293</strain>
    </source>
</reference>
<accession>A0AAN6YKK4</accession>
<evidence type="ECO:0000313" key="2">
    <source>
        <dbReference type="EMBL" id="KAK4219485.1"/>
    </source>
</evidence>
<organism evidence="2 3">
    <name type="scientific">Rhypophila decipiens</name>
    <dbReference type="NCBI Taxonomy" id="261697"/>
    <lineage>
        <taxon>Eukaryota</taxon>
        <taxon>Fungi</taxon>
        <taxon>Dikarya</taxon>
        <taxon>Ascomycota</taxon>
        <taxon>Pezizomycotina</taxon>
        <taxon>Sordariomycetes</taxon>
        <taxon>Sordariomycetidae</taxon>
        <taxon>Sordariales</taxon>
        <taxon>Naviculisporaceae</taxon>
        <taxon>Rhypophila</taxon>
    </lineage>
</organism>
<dbReference type="PANTHER" id="PTHR35186:SF4">
    <property type="entry name" value="PRION-INHIBITION AND PROPAGATION HELO DOMAIN-CONTAINING PROTEIN"/>
    <property type="match status" value="1"/>
</dbReference>
<dbReference type="AlphaFoldDB" id="A0AAN6YKK4"/>
<protein>
    <submittedName>
        <fullName evidence="2">Uncharacterized protein</fullName>
    </submittedName>
</protein>
<name>A0AAN6YKK4_9PEZI</name>
<feature type="signal peptide" evidence="1">
    <location>
        <begin position="1"/>
        <end position="20"/>
    </location>
</feature>
<evidence type="ECO:0000256" key="1">
    <source>
        <dbReference type="SAM" id="SignalP"/>
    </source>
</evidence>
<reference evidence="2" key="2">
    <citation type="submission" date="2023-05" db="EMBL/GenBank/DDBJ databases">
        <authorList>
            <consortium name="Lawrence Berkeley National Laboratory"/>
            <person name="Steindorff A."/>
            <person name="Hensen N."/>
            <person name="Bonometti L."/>
            <person name="Westerberg I."/>
            <person name="Brannstrom I.O."/>
            <person name="Guillou S."/>
            <person name="Cros-Aarteil S."/>
            <person name="Calhoun S."/>
            <person name="Haridas S."/>
            <person name="Kuo A."/>
            <person name="Mondo S."/>
            <person name="Pangilinan J."/>
            <person name="Riley R."/>
            <person name="Labutti K."/>
            <person name="Andreopoulos B."/>
            <person name="Lipzen A."/>
            <person name="Chen C."/>
            <person name="Yanf M."/>
            <person name="Daum C."/>
            <person name="Ng V."/>
            <person name="Clum A."/>
            <person name="Ohm R."/>
            <person name="Martin F."/>
            <person name="Silar P."/>
            <person name="Natvig D."/>
            <person name="Lalanne C."/>
            <person name="Gautier V."/>
            <person name="Ament-Velasquez S.L."/>
            <person name="Kruys A."/>
            <person name="Hutchinson M.I."/>
            <person name="Powell A.J."/>
            <person name="Barry K."/>
            <person name="Miller A.N."/>
            <person name="Grigoriev I.V."/>
            <person name="Debuchy R."/>
            <person name="Gladieux P."/>
            <person name="Thoren M.H."/>
            <person name="Johannesson H."/>
        </authorList>
    </citation>
    <scope>NUCLEOTIDE SEQUENCE</scope>
    <source>
        <strain evidence="2">PSN293</strain>
    </source>
</reference>
<dbReference type="EMBL" id="MU858048">
    <property type="protein sequence ID" value="KAK4219485.1"/>
    <property type="molecule type" value="Genomic_DNA"/>
</dbReference>
<dbReference type="PANTHER" id="PTHR35186">
    <property type="entry name" value="ANK_REP_REGION DOMAIN-CONTAINING PROTEIN"/>
    <property type="match status" value="1"/>
</dbReference>
<feature type="chain" id="PRO_5042880540" evidence="1">
    <location>
        <begin position="21"/>
        <end position="302"/>
    </location>
</feature>
<keyword evidence="1" id="KW-0732">Signal</keyword>
<keyword evidence="3" id="KW-1185">Reference proteome</keyword>
<dbReference type="Proteomes" id="UP001301769">
    <property type="component" value="Unassembled WGS sequence"/>
</dbReference>